<dbReference type="EMBL" id="BMTD01000015">
    <property type="protein sequence ID" value="GGV12749.1"/>
    <property type="molecule type" value="Genomic_DNA"/>
</dbReference>
<proteinExistence type="predicted"/>
<dbReference type="AlphaFoldDB" id="A0A918IGX9"/>
<evidence type="ECO:0000256" key="1">
    <source>
        <dbReference type="ARBA" id="ARBA00022741"/>
    </source>
</evidence>
<sequence length="1046" mass="113914">MRNGQDWSDVPTPPSASSGSVRADDLLKQLHRVDDAQVSTHSAIEGWNELREWMAEERPSPQKQFERSALLPRGQRPDAVEHATHELRQPTTEVCLLERHGEFRAIDEALAELGRTVKGVRRLRRTGLLAFTGTAGLGKTALIAEVRARAATHGFTVFSGKGGETEQGTAFRVVRQLMQPALAAMDEAERRVFLGGWYDIVAAALGLTAPDTARAPDPTGVRDGLDWVMTRLTVTKAPVVLLLDDLHWADVESLNWITSFAPRAEDLPLLIVVTYRPDELPREASTLRALVEGHRNRPYALKPLTPSGVARIIKEKVGEGAEDVFCMECWMVTGGTPLEVAELAVRLGERQVTGTHDELPVVRHLASATRGHGLLERLQELGAAAVRFAWAAAVLGTPVSPDLVATVAVIDSEEAAGAIGTLRAARILTDAPGQGGDLEFVHPLIASAIYRGIPAAMRVALHDFAAQAVRAAGFGPTAAARHLLEVPCEGRPEAVECLRDAAREYLRAGAPEAASRVLSRALLEPPLPEDRAALLHELACSTFLIDPRATVSHLRAALAEPGVAPSLRASIVHRLTQALAHTDQVAEAAALADDEARQATNPRIRLRMQADHFVWSAFRTDEPDPSARSRRLARLAEHLTGRGLEERSILGLRAWDAMMRGEPQQIALSYADKALRGGLSWTDENRGFEVPASVALVFMYCDQPRRAEELFAKGMAECEAKGWRGSHLAVGQALLAYSLFRGGCLPEAEEMARKGLYTADRVKGAVPAQWFAIGALIQTLVARGRTTDARELADSYRYGEVIPNTAIYSDPRTVYAELLLAEGRQSEAERLLSEVGDRLDSRNWRNPTWCPWQLHLASTLALTAPDQAVRLAREAGKRARHFGTASAIGQALHTEAEVTRGPAALDLYAEAVDYLERSPAAYELARALVGYGAALSRNGQLQEAADRLYRGLEAAVHCGAEALAAHAREELLAAGLRPLRHAQRDTLTAHERRVAEMTAQGHPAAVVAKQLRITEQSVKRLLSSVSRKIGTDGFRLAREFQALSRW</sequence>
<dbReference type="PANTHER" id="PTHR16305:SF35">
    <property type="entry name" value="TRANSCRIPTIONAL ACTIVATOR DOMAIN"/>
    <property type="match status" value="1"/>
</dbReference>
<dbReference type="Gene3D" id="1.25.40.10">
    <property type="entry name" value="Tetratricopeptide repeat domain"/>
    <property type="match status" value="1"/>
</dbReference>
<dbReference type="SUPFAM" id="SSF52540">
    <property type="entry name" value="P-loop containing nucleoside triphosphate hydrolases"/>
    <property type="match status" value="1"/>
</dbReference>
<dbReference type="InterPro" id="IPR041664">
    <property type="entry name" value="AAA_16"/>
</dbReference>
<feature type="domain" description="HTH luxR-type" evidence="4">
    <location>
        <begin position="1001"/>
        <end position="1028"/>
    </location>
</feature>
<accession>A0A918IGX9</accession>
<dbReference type="SMART" id="SM00421">
    <property type="entry name" value="HTH_LUXR"/>
    <property type="match status" value="1"/>
</dbReference>
<dbReference type="InterPro" id="IPR011990">
    <property type="entry name" value="TPR-like_helical_dom_sf"/>
</dbReference>
<dbReference type="GO" id="GO:0005737">
    <property type="term" value="C:cytoplasm"/>
    <property type="evidence" value="ECO:0007669"/>
    <property type="project" value="TreeGrafter"/>
</dbReference>
<dbReference type="Proteomes" id="UP000618795">
    <property type="component" value="Unassembled WGS sequence"/>
</dbReference>
<dbReference type="SUPFAM" id="SSF46894">
    <property type="entry name" value="C-terminal effector domain of the bipartite response regulators"/>
    <property type="match status" value="1"/>
</dbReference>
<keyword evidence="1" id="KW-0547">Nucleotide-binding</keyword>
<dbReference type="InterPro" id="IPR027417">
    <property type="entry name" value="P-loop_NTPase"/>
</dbReference>
<comment type="caution">
    <text evidence="5">The sequence shown here is derived from an EMBL/GenBank/DDBJ whole genome shotgun (WGS) entry which is preliminary data.</text>
</comment>
<evidence type="ECO:0000313" key="5">
    <source>
        <dbReference type="EMBL" id="GGV12749.1"/>
    </source>
</evidence>
<dbReference type="InterPro" id="IPR036388">
    <property type="entry name" value="WH-like_DNA-bd_sf"/>
</dbReference>
<dbReference type="GO" id="GO:0005524">
    <property type="term" value="F:ATP binding"/>
    <property type="evidence" value="ECO:0007669"/>
    <property type="project" value="UniProtKB-KW"/>
</dbReference>
<gene>
    <name evidence="5" type="ORF">GCM10010260_59450</name>
</gene>
<feature type="region of interest" description="Disordered" evidence="3">
    <location>
        <begin position="1"/>
        <end position="23"/>
    </location>
</feature>
<dbReference type="PANTHER" id="PTHR16305">
    <property type="entry name" value="TESTICULAR SOLUBLE ADENYLYL CYCLASE"/>
    <property type="match status" value="1"/>
</dbReference>
<evidence type="ECO:0000256" key="2">
    <source>
        <dbReference type="ARBA" id="ARBA00022840"/>
    </source>
</evidence>
<reference evidence="5" key="1">
    <citation type="journal article" date="2014" name="Int. J. Syst. Evol. Microbiol.">
        <title>Complete genome sequence of Corynebacterium casei LMG S-19264T (=DSM 44701T), isolated from a smear-ripened cheese.</title>
        <authorList>
            <consortium name="US DOE Joint Genome Institute (JGI-PGF)"/>
            <person name="Walter F."/>
            <person name="Albersmeier A."/>
            <person name="Kalinowski J."/>
            <person name="Ruckert C."/>
        </authorList>
    </citation>
    <scope>NUCLEOTIDE SEQUENCE</scope>
    <source>
        <strain evidence="5">JCM 4369</strain>
    </source>
</reference>
<dbReference type="InterPro" id="IPR016032">
    <property type="entry name" value="Sig_transdc_resp-reg_C-effctor"/>
</dbReference>
<dbReference type="Pfam" id="PF13191">
    <property type="entry name" value="AAA_16"/>
    <property type="match status" value="1"/>
</dbReference>
<evidence type="ECO:0000313" key="6">
    <source>
        <dbReference type="Proteomes" id="UP000618795"/>
    </source>
</evidence>
<evidence type="ECO:0000259" key="4">
    <source>
        <dbReference type="PROSITE" id="PS00622"/>
    </source>
</evidence>
<evidence type="ECO:0000256" key="3">
    <source>
        <dbReference type="SAM" id="MobiDB-lite"/>
    </source>
</evidence>
<keyword evidence="2" id="KW-0067">ATP-binding</keyword>
<name>A0A918IGX9_9ACTN</name>
<dbReference type="GO" id="GO:0006355">
    <property type="term" value="P:regulation of DNA-templated transcription"/>
    <property type="evidence" value="ECO:0007669"/>
    <property type="project" value="InterPro"/>
</dbReference>
<reference evidence="5" key="2">
    <citation type="submission" date="2020-09" db="EMBL/GenBank/DDBJ databases">
        <authorList>
            <person name="Sun Q."/>
            <person name="Ohkuma M."/>
        </authorList>
    </citation>
    <scope>NUCLEOTIDE SEQUENCE</scope>
    <source>
        <strain evidence="5">JCM 4369</strain>
    </source>
</reference>
<dbReference type="GO" id="GO:0004016">
    <property type="term" value="F:adenylate cyclase activity"/>
    <property type="evidence" value="ECO:0007669"/>
    <property type="project" value="TreeGrafter"/>
</dbReference>
<dbReference type="Pfam" id="PF00196">
    <property type="entry name" value="GerE"/>
    <property type="match status" value="1"/>
</dbReference>
<protein>
    <recommendedName>
        <fullName evidence="4">HTH luxR-type domain-containing protein</fullName>
    </recommendedName>
</protein>
<organism evidence="5 6">
    <name type="scientific">Streptomyces filipinensis</name>
    <dbReference type="NCBI Taxonomy" id="66887"/>
    <lineage>
        <taxon>Bacteria</taxon>
        <taxon>Bacillati</taxon>
        <taxon>Actinomycetota</taxon>
        <taxon>Actinomycetes</taxon>
        <taxon>Kitasatosporales</taxon>
        <taxon>Streptomycetaceae</taxon>
        <taxon>Streptomyces</taxon>
    </lineage>
</organism>
<dbReference type="InterPro" id="IPR000792">
    <property type="entry name" value="Tscrpt_reg_LuxR_C"/>
</dbReference>
<dbReference type="GO" id="GO:0003677">
    <property type="term" value="F:DNA binding"/>
    <property type="evidence" value="ECO:0007669"/>
    <property type="project" value="InterPro"/>
</dbReference>
<dbReference type="PROSITE" id="PS00622">
    <property type="entry name" value="HTH_LUXR_1"/>
    <property type="match status" value="1"/>
</dbReference>
<keyword evidence="6" id="KW-1185">Reference proteome</keyword>
<dbReference type="Gene3D" id="1.10.10.10">
    <property type="entry name" value="Winged helix-like DNA-binding domain superfamily/Winged helix DNA-binding domain"/>
    <property type="match status" value="1"/>
</dbReference>